<proteinExistence type="predicted"/>
<sequence length="97" mass="10986">MIKVKIKTKGRYKITIPIPYFVLKSSSSILCSNFIFKKIVSAEEYTTTNNPTNTPFPVNKEIIKPLLKTTINELQNHRGLTIVDTKLHDGTSISIHL</sequence>
<evidence type="ECO:0000313" key="1">
    <source>
        <dbReference type="EMBL" id="MFD2043510.1"/>
    </source>
</evidence>
<gene>
    <name evidence="1" type="ORF">ACFSJF_04380</name>
</gene>
<dbReference type="RefSeq" id="WP_377555236.1">
    <property type="nucleotide sequence ID" value="NZ_JBHUMI010000008.1"/>
</dbReference>
<name>A0ABW4VY98_9BACI</name>
<dbReference type="EMBL" id="JBHUHQ010000009">
    <property type="protein sequence ID" value="MFD2043510.1"/>
    <property type="molecule type" value="Genomic_DNA"/>
</dbReference>
<protein>
    <submittedName>
        <fullName evidence="1">Uncharacterized protein</fullName>
    </submittedName>
</protein>
<keyword evidence="2" id="KW-1185">Reference proteome</keyword>
<evidence type="ECO:0000313" key="2">
    <source>
        <dbReference type="Proteomes" id="UP001597383"/>
    </source>
</evidence>
<accession>A0ABW4VY98</accession>
<organism evidence="1 2">
    <name type="scientific">Ornithinibacillus salinisoli</name>
    <dbReference type="NCBI Taxonomy" id="1848459"/>
    <lineage>
        <taxon>Bacteria</taxon>
        <taxon>Bacillati</taxon>
        <taxon>Bacillota</taxon>
        <taxon>Bacilli</taxon>
        <taxon>Bacillales</taxon>
        <taxon>Bacillaceae</taxon>
        <taxon>Ornithinibacillus</taxon>
    </lineage>
</organism>
<reference evidence="2" key="1">
    <citation type="journal article" date="2019" name="Int. J. Syst. Evol. Microbiol.">
        <title>The Global Catalogue of Microorganisms (GCM) 10K type strain sequencing project: providing services to taxonomists for standard genome sequencing and annotation.</title>
        <authorList>
            <consortium name="The Broad Institute Genomics Platform"/>
            <consortium name="The Broad Institute Genome Sequencing Center for Infectious Disease"/>
            <person name="Wu L."/>
            <person name="Ma J."/>
        </authorList>
    </citation>
    <scope>NUCLEOTIDE SEQUENCE [LARGE SCALE GENOMIC DNA]</scope>
    <source>
        <strain evidence="2">R28</strain>
    </source>
</reference>
<dbReference type="Proteomes" id="UP001597383">
    <property type="component" value="Unassembled WGS sequence"/>
</dbReference>
<comment type="caution">
    <text evidence="1">The sequence shown here is derived from an EMBL/GenBank/DDBJ whole genome shotgun (WGS) entry which is preliminary data.</text>
</comment>